<dbReference type="Gene3D" id="1.10.30.50">
    <property type="match status" value="1"/>
</dbReference>
<dbReference type="InterPro" id="IPR002711">
    <property type="entry name" value="HNH"/>
</dbReference>
<reference evidence="2" key="1">
    <citation type="submission" date="2022-01" db="EMBL/GenBank/DDBJ databases">
        <authorList>
            <person name="Wang Y."/>
        </authorList>
    </citation>
    <scope>NUCLEOTIDE SEQUENCE</scope>
    <source>
        <strain evidence="2">WB101</strain>
    </source>
</reference>
<comment type="caution">
    <text evidence="2">The sequence shown here is derived from an EMBL/GenBank/DDBJ whole genome shotgun (WGS) entry which is preliminary data.</text>
</comment>
<dbReference type="InterPro" id="IPR003615">
    <property type="entry name" value="HNH_nuc"/>
</dbReference>
<dbReference type="Proteomes" id="UP001165366">
    <property type="component" value="Unassembled WGS sequence"/>
</dbReference>
<evidence type="ECO:0000313" key="2">
    <source>
        <dbReference type="EMBL" id="MCG2590760.1"/>
    </source>
</evidence>
<feature type="domain" description="HNH" evidence="1">
    <location>
        <begin position="204"/>
        <end position="260"/>
    </location>
</feature>
<dbReference type="RefSeq" id="WP_237856229.1">
    <property type="nucleotide sequence ID" value="NZ_JAKLWS010000042.1"/>
</dbReference>
<sequence length="281" mass="32209">MLTENNASSILRERFGIDVSVNIESFHGNRTITVRPSDLARTVGFKILTKLKWRSVEIKFVPGSFARDLVNAMEASNQNQRAAFKVFAESLLEKGADLNLQINKQSYKPNEPSQWPINWNSIDISMRKGQIIFGEEIDQDFEKVFPWVISFFGLCISLLPLEPIDNENRYSVEEEGEAYIVTNTRYERSNINRAACIELYGTTCKVCSLNFGEIYGKIGEGFIHVHHKIPLSEIDGTYFVDPKKDLVPVCPNCHAMLHKKKPPYTIEELKKKIKNNRFPNF</sequence>
<keyword evidence="2" id="KW-0255">Endonuclease</keyword>
<keyword evidence="2" id="KW-0540">Nuclease</keyword>
<organism evidence="2 3">
    <name type="scientific">Rhodohalobacter sulfatireducens</name>
    <dbReference type="NCBI Taxonomy" id="2911366"/>
    <lineage>
        <taxon>Bacteria</taxon>
        <taxon>Pseudomonadati</taxon>
        <taxon>Balneolota</taxon>
        <taxon>Balneolia</taxon>
        <taxon>Balneolales</taxon>
        <taxon>Balneolaceae</taxon>
        <taxon>Rhodohalobacter</taxon>
    </lineage>
</organism>
<gene>
    <name evidence="2" type="ORF">L6773_19455</name>
</gene>
<evidence type="ECO:0000259" key="1">
    <source>
        <dbReference type="Pfam" id="PF01844"/>
    </source>
</evidence>
<keyword evidence="2" id="KW-0378">Hydrolase</keyword>
<name>A0ABS9KIU1_9BACT</name>
<dbReference type="CDD" id="cd00085">
    <property type="entry name" value="HNHc"/>
    <property type="match status" value="1"/>
</dbReference>
<proteinExistence type="predicted"/>
<protein>
    <submittedName>
        <fullName evidence="2">HNH endonuclease</fullName>
    </submittedName>
</protein>
<evidence type="ECO:0000313" key="3">
    <source>
        <dbReference type="Proteomes" id="UP001165366"/>
    </source>
</evidence>
<dbReference type="Pfam" id="PF01844">
    <property type="entry name" value="HNH"/>
    <property type="match status" value="1"/>
</dbReference>
<accession>A0ABS9KIU1</accession>
<keyword evidence="3" id="KW-1185">Reference proteome</keyword>
<dbReference type="EMBL" id="JAKLWS010000042">
    <property type="protein sequence ID" value="MCG2590760.1"/>
    <property type="molecule type" value="Genomic_DNA"/>
</dbReference>
<dbReference type="GO" id="GO:0004519">
    <property type="term" value="F:endonuclease activity"/>
    <property type="evidence" value="ECO:0007669"/>
    <property type="project" value="UniProtKB-KW"/>
</dbReference>
<reference evidence="2" key="2">
    <citation type="submission" date="2024-05" db="EMBL/GenBank/DDBJ databases">
        <title>Rhodohalobacter halophilus gen. nov., sp. nov., a moderately halophilic member of the family Balneolaceae.</title>
        <authorList>
            <person name="Xia J."/>
        </authorList>
    </citation>
    <scope>NUCLEOTIDE SEQUENCE</scope>
    <source>
        <strain evidence="2">WB101</strain>
    </source>
</reference>